<dbReference type="InterPro" id="IPR023606">
    <property type="entry name" value="CoA-Trfase_III_dom_1_sf"/>
</dbReference>
<dbReference type="PANTHER" id="PTHR48207:SF3">
    <property type="entry name" value="SUCCINATE--HYDROXYMETHYLGLUTARATE COA-TRANSFERASE"/>
    <property type="match status" value="1"/>
</dbReference>
<evidence type="ECO:0000256" key="1">
    <source>
        <dbReference type="ARBA" id="ARBA00022679"/>
    </source>
</evidence>
<keyword evidence="1" id="KW-0808">Transferase</keyword>
<gene>
    <name evidence="2" type="ORF">S01H1_40889</name>
</gene>
<dbReference type="Gene3D" id="3.30.1540.10">
    <property type="entry name" value="formyl-coa transferase, domain 3"/>
    <property type="match status" value="1"/>
</dbReference>
<evidence type="ECO:0008006" key="3">
    <source>
        <dbReference type="Google" id="ProtNLM"/>
    </source>
</evidence>
<dbReference type="GO" id="GO:0008410">
    <property type="term" value="F:CoA-transferase activity"/>
    <property type="evidence" value="ECO:0007669"/>
    <property type="project" value="TreeGrafter"/>
</dbReference>
<organism evidence="2">
    <name type="scientific">marine sediment metagenome</name>
    <dbReference type="NCBI Taxonomy" id="412755"/>
    <lineage>
        <taxon>unclassified sequences</taxon>
        <taxon>metagenomes</taxon>
        <taxon>ecological metagenomes</taxon>
    </lineage>
</organism>
<feature type="non-terminal residue" evidence="2">
    <location>
        <position position="1"/>
    </location>
</feature>
<dbReference type="AlphaFoldDB" id="X0VEE7"/>
<protein>
    <recommendedName>
        <fullName evidence="3">CoA transferase</fullName>
    </recommendedName>
</protein>
<name>X0VEE7_9ZZZZ</name>
<dbReference type="PANTHER" id="PTHR48207">
    <property type="entry name" value="SUCCINATE--HYDROXYMETHYLGLUTARATE COA-TRANSFERASE"/>
    <property type="match status" value="1"/>
</dbReference>
<dbReference type="SUPFAM" id="SSF89796">
    <property type="entry name" value="CoA-transferase family III (CaiB/BaiF)"/>
    <property type="match status" value="1"/>
</dbReference>
<dbReference type="InterPro" id="IPR003673">
    <property type="entry name" value="CoA-Trfase_fam_III"/>
</dbReference>
<dbReference type="EMBL" id="BARS01025909">
    <property type="protein sequence ID" value="GAG09612.1"/>
    <property type="molecule type" value="Genomic_DNA"/>
</dbReference>
<evidence type="ECO:0000313" key="2">
    <source>
        <dbReference type="EMBL" id="GAG09612.1"/>
    </source>
</evidence>
<dbReference type="Pfam" id="PF02515">
    <property type="entry name" value="CoA_transf_3"/>
    <property type="match status" value="1"/>
</dbReference>
<comment type="caution">
    <text evidence="2">The sequence shown here is derived from an EMBL/GenBank/DDBJ whole genome shotgun (WGS) entry which is preliminary data.</text>
</comment>
<dbReference type="InterPro" id="IPR050483">
    <property type="entry name" value="CoA-transferase_III_domain"/>
</dbReference>
<dbReference type="InterPro" id="IPR044855">
    <property type="entry name" value="CoA-Trfase_III_dom3_sf"/>
</dbReference>
<reference evidence="2" key="1">
    <citation type="journal article" date="2014" name="Front. Microbiol.">
        <title>High frequency of phylogenetically diverse reductive dehalogenase-homologous genes in deep subseafloor sedimentary metagenomes.</title>
        <authorList>
            <person name="Kawai M."/>
            <person name="Futagami T."/>
            <person name="Toyoda A."/>
            <person name="Takaki Y."/>
            <person name="Nishi S."/>
            <person name="Hori S."/>
            <person name="Arai W."/>
            <person name="Tsubouchi T."/>
            <person name="Morono Y."/>
            <person name="Uchiyama I."/>
            <person name="Ito T."/>
            <person name="Fujiyama A."/>
            <person name="Inagaki F."/>
            <person name="Takami H."/>
        </authorList>
    </citation>
    <scope>NUCLEOTIDE SEQUENCE</scope>
    <source>
        <strain evidence="2">Expedition CK06-06</strain>
    </source>
</reference>
<dbReference type="Gene3D" id="3.40.50.10540">
    <property type="entry name" value="Crotonobetainyl-coa:carnitine coa-transferase, domain 1"/>
    <property type="match status" value="1"/>
</dbReference>
<sequence>LVMVSMPAAGLFGALKEIRTYGMSLSSITGLDSITGYRGGPPIPMENAFADPLGGVIGALGALLGLCDRDRSGKGQHVDFSQQEGVAQMVAPAFMDYVMNGRVAGPIGNLHPLAAAAPHGVFPCSGEDRWIAIAVGSDDEWRRLTAAIGDPEWARGVEFADAALRAENVDTLHARISEWTRGFDDYELAATLQRQGVAATPVLNVGDLLRDPHFKARGTFPEVEHPLGFRETIYGAYVKTSGVEPTIRPGPIMGQDNEQVFKGLLGM</sequence>
<feature type="non-terminal residue" evidence="2">
    <location>
        <position position="267"/>
    </location>
</feature>
<proteinExistence type="predicted"/>
<accession>X0VEE7</accession>